<organism evidence="8">
    <name type="scientific">Chlamydomonas leiostraca</name>
    <dbReference type="NCBI Taxonomy" id="1034604"/>
    <lineage>
        <taxon>Eukaryota</taxon>
        <taxon>Viridiplantae</taxon>
        <taxon>Chlorophyta</taxon>
        <taxon>core chlorophytes</taxon>
        <taxon>Chlorophyceae</taxon>
        <taxon>CS clade</taxon>
        <taxon>Chlamydomonadales</taxon>
        <taxon>Chlamydomonadaceae</taxon>
        <taxon>Chlamydomonas</taxon>
    </lineage>
</organism>
<dbReference type="PANTHER" id="PTHR22726:SF1">
    <property type="entry name" value="METALLOENDOPEPTIDASE OMA1, MITOCHONDRIAL"/>
    <property type="match status" value="1"/>
</dbReference>
<gene>
    <name evidence="8" type="ORF">CLEI1391_LOCUS5119</name>
</gene>
<evidence type="ECO:0000256" key="4">
    <source>
        <dbReference type="ARBA" id="ARBA00022833"/>
    </source>
</evidence>
<evidence type="ECO:0000256" key="5">
    <source>
        <dbReference type="ARBA" id="ARBA00023049"/>
    </source>
</evidence>
<keyword evidence="5 6" id="KW-0482">Metalloprotease</keyword>
<evidence type="ECO:0000259" key="7">
    <source>
        <dbReference type="Pfam" id="PF01435"/>
    </source>
</evidence>
<dbReference type="GO" id="GO:0051603">
    <property type="term" value="P:proteolysis involved in protein catabolic process"/>
    <property type="evidence" value="ECO:0007669"/>
    <property type="project" value="TreeGrafter"/>
</dbReference>
<proteinExistence type="inferred from homology"/>
<comment type="cofactor">
    <cofactor evidence="6">
        <name>Zn(2+)</name>
        <dbReference type="ChEBI" id="CHEBI:29105"/>
    </cofactor>
    <text evidence="6">Binds 1 zinc ion per subunit.</text>
</comment>
<dbReference type="Pfam" id="PF01435">
    <property type="entry name" value="Peptidase_M48"/>
    <property type="match status" value="1"/>
</dbReference>
<accession>A0A7S0RAR9</accession>
<dbReference type="GO" id="GO:0004222">
    <property type="term" value="F:metalloendopeptidase activity"/>
    <property type="evidence" value="ECO:0007669"/>
    <property type="project" value="InterPro"/>
</dbReference>
<feature type="domain" description="Peptidase M48" evidence="7">
    <location>
        <begin position="187"/>
        <end position="351"/>
    </location>
</feature>
<comment type="similarity">
    <text evidence="6">Belongs to the peptidase M48 family.</text>
</comment>
<keyword evidence="1 6" id="KW-0645">Protease</keyword>
<dbReference type="PANTHER" id="PTHR22726">
    <property type="entry name" value="METALLOENDOPEPTIDASE OMA1"/>
    <property type="match status" value="1"/>
</dbReference>
<evidence type="ECO:0000256" key="2">
    <source>
        <dbReference type="ARBA" id="ARBA00022723"/>
    </source>
</evidence>
<keyword evidence="4 6" id="KW-0862">Zinc</keyword>
<keyword evidence="2" id="KW-0479">Metal-binding</keyword>
<keyword evidence="3 6" id="KW-0378">Hydrolase</keyword>
<dbReference type="GO" id="GO:0016020">
    <property type="term" value="C:membrane"/>
    <property type="evidence" value="ECO:0007669"/>
    <property type="project" value="TreeGrafter"/>
</dbReference>
<name>A0A7S0RAR9_9CHLO</name>
<dbReference type="InterPro" id="IPR051156">
    <property type="entry name" value="Mito/Outer_Membr_Metalloprot"/>
</dbReference>
<evidence type="ECO:0000256" key="3">
    <source>
        <dbReference type="ARBA" id="ARBA00022801"/>
    </source>
</evidence>
<dbReference type="GO" id="GO:0046872">
    <property type="term" value="F:metal ion binding"/>
    <property type="evidence" value="ECO:0007669"/>
    <property type="project" value="UniProtKB-KW"/>
</dbReference>
<evidence type="ECO:0000256" key="6">
    <source>
        <dbReference type="RuleBase" id="RU003983"/>
    </source>
</evidence>
<dbReference type="InterPro" id="IPR001915">
    <property type="entry name" value="Peptidase_M48"/>
</dbReference>
<sequence>MSSGRVATLLKQFVSRTQLGRAATGWTSQCSAQVGTSRSFMTQGSRVMAAAEAPSTSGRLPAFWHQIRRSAWTDSKGYTHFDSSRGSWFSFGPRAQYALGAGVFGFGVYYWSSLETVPFTGRRHAILFVSRKGEQELGKHLFEQQCLEARMEGRLLPAHHPYTQVVRKIGARLADVAAQGVGAGSQEHMKGLNWEYAVIDSAVPNAFVVPGGKVVVFTGLIKMLASEAELAAVMAHETAHVLARHHAERMSTLNLWAIARFLSYALFGIGLPNSALYLGIFLPYSRRAEYEADEIGLQLMASACYDPSAAVSMLQKLHHKEQAMEAQSRMSVPGFMRTHPLTDTRVDKVKKDLAQAYKTYSESNCGVVQGFLDVFM</sequence>
<protein>
    <recommendedName>
        <fullName evidence="7">Peptidase M48 domain-containing protein</fullName>
    </recommendedName>
</protein>
<evidence type="ECO:0000256" key="1">
    <source>
        <dbReference type="ARBA" id="ARBA00022670"/>
    </source>
</evidence>
<dbReference type="EMBL" id="HBFB01009067">
    <property type="protein sequence ID" value="CAD8672189.1"/>
    <property type="molecule type" value="Transcribed_RNA"/>
</dbReference>
<dbReference type="AlphaFoldDB" id="A0A7S0RAR9"/>
<evidence type="ECO:0000313" key="8">
    <source>
        <dbReference type="EMBL" id="CAD8672189.1"/>
    </source>
</evidence>
<reference evidence="8" key="1">
    <citation type="submission" date="2021-01" db="EMBL/GenBank/DDBJ databases">
        <authorList>
            <person name="Corre E."/>
            <person name="Pelletier E."/>
            <person name="Niang G."/>
            <person name="Scheremetjew M."/>
            <person name="Finn R."/>
            <person name="Kale V."/>
            <person name="Holt S."/>
            <person name="Cochrane G."/>
            <person name="Meng A."/>
            <person name="Brown T."/>
            <person name="Cohen L."/>
        </authorList>
    </citation>
    <scope>NUCLEOTIDE SEQUENCE</scope>
    <source>
        <strain evidence="8">SAG 11-49</strain>
    </source>
</reference>
<dbReference type="Gene3D" id="3.30.2010.10">
    <property type="entry name" value="Metalloproteases ('zincins'), catalytic domain"/>
    <property type="match status" value="1"/>
</dbReference>
<dbReference type="CDD" id="cd07331">
    <property type="entry name" value="M48C_Oma1_like"/>
    <property type="match status" value="1"/>
</dbReference>